<dbReference type="InterPro" id="IPR036610">
    <property type="entry name" value="PEBP-like_sf"/>
</dbReference>
<dbReference type="InterPro" id="IPR035810">
    <property type="entry name" value="PEBP_euk"/>
</dbReference>
<dbReference type="PANTHER" id="PTHR11362">
    <property type="entry name" value="PHOSPHATIDYLETHANOLAMINE-BINDING PROTEIN"/>
    <property type="match status" value="1"/>
</dbReference>
<comment type="similarity">
    <text evidence="7">Belongs to the phosphatidylethanolamine-binding protein family. Mitochondrion-specific ribosomal protein mL38 subfamily.</text>
</comment>
<keyword evidence="3 11" id="KW-0689">Ribosomal protein</keyword>
<name>A0ABM0JZX0_APLCA</name>
<dbReference type="Proteomes" id="UP000694888">
    <property type="component" value="Unplaced"/>
</dbReference>
<evidence type="ECO:0000313" key="11">
    <source>
        <dbReference type="RefSeq" id="XP_005105462.1"/>
    </source>
</evidence>
<evidence type="ECO:0000256" key="3">
    <source>
        <dbReference type="ARBA" id="ARBA00022980"/>
    </source>
</evidence>
<reference evidence="11" key="1">
    <citation type="submission" date="2025-08" db="UniProtKB">
        <authorList>
            <consortium name="RefSeq"/>
        </authorList>
    </citation>
    <scope>IDENTIFICATION</scope>
</reference>
<evidence type="ECO:0000256" key="6">
    <source>
        <dbReference type="ARBA" id="ARBA00023274"/>
    </source>
</evidence>
<evidence type="ECO:0000256" key="8">
    <source>
        <dbReference type="ARBA" id="ARBA00039444"/>
    </source>
</evidence>
<dbReference type="RefSeq" id="XP_005105462.1">
    <property type="nucleotide sequence ID" value="XM_005105405.3"/>
</dbReference>
<evidence type="ECO:0000256" key="1">
    <source>
        <dbReference type="ARBA" id="ARBA00004173"/>
    </source>
</evidence>
<accession>A0ABM0JZX0</accession>
<dbReference type="GeneID" id="101848137"/>
<gene>
    <name evidence="11" type="primary">LOC101848137</name>
</gene>
<dbReference type="CDD" id="cd00866">
    <property type="entry name" value="PEBP_euk"/>
    <property type="match status" value="1"/>
</dbReference>
<protein>
    <recommendedName>
        <fullName evidence="8">Large ribosomal subunit protein mL38</fullName>
    </recommendedName>
    <alternativeName>
        <fullName evidence="9">39S ribosomal protein L38, mitochondrial</fullName>
    </alternativeName>
</protein>
<comment type="subcellular location">
    <subcellularLocation>
        <location evidence="1">Mitochondrion</location>
    </subcellularLocation>
</comment>
<keyword evidence="4" id="KW-0175">Coiled coil</keyword>
<dbReference type="Gene3D" id="3.90.280.10">
    <property type="entry name" value="PEBP-like"/>
    <property type="match status" value="1"/>
</dbReference>
<organism evidence="10 11">
    <name type="scientific">Aplysia californica</name>
    <name type="common">California sea hare</name>
    <dbReference type="NCBI Taxonomy" id="6500"/>
    <lineage>
        <taxon>Eukaryota</taxon>
        <taxon>Metazoa</taxon>
        <taxon>Spiralia</taxon>
        <taxon>Lophotrochozoa</taxon>
        <taxon>Mollusca</taxon>
        <taxon>Gastropoda</taxon>
        <taxon>Heterobranchia</taxon>
        <taxon>Euthyneura</taxon>
        <taxon>Tectipleura</taxon>
        <taxon>Aplysiida</taxon>
        <taxon>Aplysioidea</taxon>
        <taxon>Aplysiidae</taxon>
        <taxon>Aplysia</taxon>
    </lineage>
</organism>
<keyword evidence="5" id="KW-0496">Mitochondrion</keyword>
<proteinExistence type="inferred from homology"/>
<dbReference type="Pfam" id="PF01161">
    <property type="entry name" value="PBP"/>
    <property type="match status" value="1"/>
</dbReference>
<dbReference type="SUPFAM" id="SSF49777">
    <property type="entry name" value="PEBP-like"/>
    <property type="match status" value="1"/>
</dbReference>
<dbReference type="PANTHER" id="PTHR11362:SF133">
    <property type="entry name" value="LARGE RIBOSOMAL SUBUNIT PROTEIN ML38"/>
    <property type="match status" value="1"/>
</dbReference>
<keyword evidence="2" id="KW-0809">Transit peptide</keyword>
<evidence type="ECO:0000256" key="7">
    <source>
        <dbReference type="ARBA" id="ARBA00038016"/>
    </source>
</evidence>
<evidence type="ECO:0000256" key="2">
    <source>
        <dbReference type="ARBA" id="ARBA00022946"/>
    </source>
</evidence>
<evidence type="ECO:0000256" key="4">
    <source>
        <dbReference type="ARBA" id="ARBA00023054"/>
    </source>
</evidence>
<evidence type="ECO:0000313" key="10">
    <source>
        <dbReference type="Proteomes" id="UP000694888"/>
    </source>
</evidence>
<sequence length="414" mass="48314">MAACGRSVGCRLQCLIERSNQLKSVCVQSVRYRWKPPDRDLEVLPSFSERLSEFKANHEVPPASTGINVGFPFTSSTNRKTSLQKLQQWTKTKAGKEKAARHRQLKIDLEEVHREWSVESRPRHVCKVAQHYGLYQDMFDGAHFYPVVPLDVWFDYDEEFVTPVRYGNVIPAREAEVQPCAEFEAEEDSLWTLVMSSPDGNLEQNDRELLHWMVGNIPGGDVEKGETLCKYLQPFPVKGAGFLRYVFVLYKQQRPLDLDSLRRSSDGYSLRERSFSTLDFYRKFEDSLTPAGLAFFQSQWDSSVRSTFHNILDMPEPKFEFIHPPAYVPEQLEVPHRRAFNMYLDRYRDVKDLQEEVLRYKLKDKDPTKPPPPQPKFNNIDLLPSTTSSWLRGKVQHMRIGKFHWKSVYEEPKE</sequence>
<dbReference type="GO" id="GO:0005840">
    <property type="term" value="C:ribosome"/>
    <property type="evidence" value="ECO:0007669"/>
    <property type="project" value="UniProtKB-KW"/>
</dbReference>
<dbReference type="InterPro" id="IPR008914">
    <property type="entry name" value="PEBP"/>
</dbReference>
<evidence type="ECO:0000256" key="9">
    <source>
        <dbReference type="ARBA" id="ARBA00041206"/>
    </source>
</evidence>
<keyword evidence="6" id="KW-0687">Ribonucleoprotein</keyword>
<evidence type="ECO:0000256" key="5">
    <source>
        <dbReference type="ARBA" id="ARBA00023128"/>
    </source>
</evidence>
<keyword evidence="10" id="KW-1185">Reference proteome</keyword>